<keyword evidence="3" id="KW-1185">Reference proteome</keyword>
<evidence type="ECO:0000313" key="2">
    <source>
        <dbReference type="EMBL" id="OMJ78027.1"/>
    </source>
</evidence>
<dbReference type="AlphaFoldDB" id="A0A1R2BMK9"/>
<accession>A0A1R2BMK9</accession>
<proteinExistence type="predicted"/>
<dbReference type="OrthoDB" id="325628at2759"/>
<protein>
    <submittedName>
        <fullName evidence="2">Uncharacterized protein</fullName>
    </submittedName>
</protein>
<sequence>MDIDELTKHIRKARNSDLISIMRPIGEINHIIHCNFKDFFNLKNESIQNLYETVNNTLRFNHESDLTISKCEIPLKDFLEFKAEFSSHHFIESGINYLGRIHIKNPEGRESIIRIFGEGSYDPGSSEKYLSKHDYIIASGFIVTALYSAKRGVPRNFIRKIFKIAESHPAIIRHKLMMGFMEKQIEEACYDYVNSGNYSDYLRRWAQINYRLMIKKEFEDLLTFVFVIEKVACGKRDEEHIFPCKSYLRNLIDNRRDVDNQIITYAMENEKVFIKPDIEYVKNLCRLEECIDMRILEEEADKNDKEYKSAIAEALENRNEIINDDRTENNEPDDERNASNKSILQLADPYYNCEIY</sequence>
<gene>
    <name evidence="2" type="ORF">SteCoe_22270</name>
</gene>
<evidence type="ECO:0000313" key="3">
    <source>
        <dbReference type="Proteomes" id="UP000187209"/>
    </source>
</evidence>
<organism evidence="2 3">
    <name type="scientific">Stentor coeruleus</name>
    <dbReference type="NCBI Taxonomy" id="5963"/>
    <lineage>
        <taxon>Eukaryota</taxon>
        <taxon>Sar</taxon>
        <taxon>Alveolata</taxon>
        <taxon>Ciliophora</taxon>
        <taxon>Postciliodesmatophora</taxon>
        <taxon>Heterotrichea</taxon>
        <taxon>Heterotrichida</taxon>
        <taxon>Stentoridae</taxon>
        <taxon>Stentor</taxon>
    </lineage>
</organism>
<feature type="compositionally biased region" description="Basic and acidic residues" evidence="1">
    <location>
        <begin position="320"/>
        <end position="329"/>
    </location>
</feature>
<evidence type="ECO:0000256" key="1">
    <source>
        <dbReference type="SAM" id="MobiDB-lite"/>
    </source>
</evidence>
<comment type="caution">
    <text evidence="2">The sequence shown here is derived from an EMBL/GenBank/DDBJ whole genome shotgun (WGS) entry which is preliminary data.</text>
</comment>
<feature type="region of interest" description="Disordered" evidence="1">
    <location>
        <begin position="320"/>
        <end position="341"/>
    </location>
</feature>
<reference evidence="2 3" key="1">
    <citation type="submission" date="2016-11" db="EMBL/GenBank/DDBJ databases">
        <title>The macronuclear genome of Stentor coeruleus: a giant cell with tiny introns.</title>
        <authorList>
            <person name="Slabodnick M."/>
            <person name="Ruby J.G."/>
            <person name="Reiff S.B."/>
            <person name="Swart E.C."/>
            <person name="Gosai S."/>
            <person name="Prabakaran S."/>
            <person name="Witkowska E."/>
            <person name="Larue G.E."/>
            <person name="Fisher S."/>
            <person name="Freeman R.M."/>
            <person name="Gunawardena J."/>
            <person name="Chu W."/>
            <person name="Stover N.A."/>
            <person name="Gregory B.D."/>
            <person name="Nowacki M."/>
            <person name="Derisi J."/>
            <person name="Roy S.W."/>
            <person name="Marshall W.F."/>
            <person name="Sood P."/>
        </authorList>
    </citation>
    <scope>NUCLEOTIDE SEQUENCE [LARGE SCALE GENOMIC DNA]</scope>
    <source>
        <strain evidence="2">WM001</strain>
    </source>
</reference>
<dbReference type="Proteomes" id="UP000187209">
    <property type="component" value="Unassembled WGS sequence"/>
</dbReference>
<name>A0A1R2BMK9_9CILI</name>
<dbReference type="EMBL" id="MPUH01000543">
    <property type="protein sequence ID" value="OMJ78027.1"/>
    <property type="molecule type" value="Genomic_DNA"/>
</dbReference>